<keyword evidence="6" id="KW-0028">Amino-acid biosynthesis</keyword>
<evidence type="ECO:0000256" key="6">
    <source>
        <dbReference type="ARBA" id="ARBA00022605"/>
    </source>
</evidence>
<evidence type="ECO:0000256" key="5">
    <source>
        <dbReference type="ARBA" id="ARBA00022490"/>
    </source>
</evidence>
<evidence type="ECO:0000256" key="2">
    <source>
        <dbReference type="ARBA" id="ARBA00005169"/>
    </source>
</evidence>
<feature type="domain" description="Phosphoribosyl-AMP cyclohydrolase" evidence="9">
    <location>
        <begin position="40"/>
        <end position="112"/>
    </location>
</feature>
<organism evidence="10">
    <name type="scientific">freshwater metagenome</name>
    <dbReference type="NCBI Taxonomy" id="449393"/>
    <lineage>
        <taxon>unclassified sequences</taxon>
        <taxon>metagenomes</taxon>
        <taxon>ecological metagenomes</taxon>
    </lineage>
</organism>
<dbReference type="SUPFAM" id="SSF141734">
    <property type="entry name" value="HisI-like"/>
    <property type="match status" value="1"/>
</dbReference>
<sequence>MHMGEISLAAIAEYWSSLKPNENGLVPVITTDHSTKQVLMMAWMNEESFTKTLQTKNVTYYSRSRNKLWVKGEESGNTQRLKELRIDCDADTILIAVEQKGEACHTGNKTCFDGVLVWSEK</sequence>
<evidence type="ECO:0000256" key="8">
    <source>
        <dbReference type="ARBA" id="ARBA00023102"/>
    </source>
</evidence>
<dbReference type="InterPro" id="IPR002496">
    <property type="entry name" value="PRib_AMP_CycHydrolase_dom"/>
</dbReference>
<proteinExistence type="inferred from homology"/>
<dbReference type="UniPathway" id="UPA00031">
    <property type="reaction ID" value="UER00008"/>
</dbReference>
<gene>
    <name evidence="10" type="ORF">UFOPK1740_00400</name>
</gene>
<comment type="catalytic activity">
    <reaction evidence="1">
        <text>1-(5-phospho-beta-D-ribosyl)-5'-AMP + H2O = 1-(5-phospho-beta-D-ribosyl)-5-[(5-phospho-beta-D-ribosylamino)methylideneamino]imidazole-4-carboxamide</text>
        <dbReference type="Rhea" id="RHEA:20049"/>
        <dbReference type="ChEBI" id="CHEBI:15377"/>
        <dbReference type="ChEBI" id="CHEBI:58435"/>
        <dbReference type="ChEBI" id="CHEBI:59457"/>
        <dbReference type="EC" id="3.5.4.19"/>
    </reaction>
</comment>
<dbReference type="Pfam" id="PF01502">
    <property type="entry name" value="PRA-CH"/>
    <property type="match status" value="1"/>
</dbReference>
<dbReference type="HAMAP" id="MF_01021">
    <property type="entry name" value="HisI"/>
    <property type="match status" value="1"/>
</dbReference>
<dbReference type="NCBIfam" id="NF000768">
    <property type="entry name" value="PRK00051.1"/>
    <property type="match status" value="1"/>
</dbReference>
<evidence type="ECO:0000259" key="9">
    <source>
        <dbReference type="Pfam" id="PF01502"/>
    </source>
</evidence>
<evidence type="ECO:0000256" key="7">
    <source>
        <dbReference type="ARBA" id="ARBA00022801"/>
    </source>
</evidence>
<keyword evidence="5" id="KW-0963">Cytoplasm</keyword>
<keyword evidence="7" id="KW-0378">Hydrolase</keyword>
<comment type="pathway">
    <text evidence="2">Amino-acid biosynthesis; L-histidine biosynthesis; L-histidine from 5-phospho-alpha-D-ribose 1-diphosphate: step 3/9.</text>
</comment>
<dbReference type="AlphaFoldDB" id="A0A6J6EDR6"/>
<evidence type="ECO:0000256" key="3">
    <source>
        <dbReference type="ARBA" id="ARBA00012721"/>
    </source>
</evidence>
<dbReference type="Gene3D" id="3.10.20.810">
    <property type="entry name" value="Phosphoribosyl-AMP cyclohydrolase"/>
    <property type="match status" value="1"/>
</dbReference>
<protein>
    <recommendedName>
        <fullName evidence="4">Histidine biosynthesis bifunctional protein HisIE</fullName>
        <ecNumber evidence="3">3.5.4.19</ecNumber>
    </recommendedName>
</protein>
<dbReference type="InterPro" id="IPR026660">
    <property type="entry name" value="PRA-CH"/>
</dbReference>
<accession>A0A6J6EDR6</accession>
<evidence type="ECO:0000313" key="10">
    <source>
        <dbReference type="EMBL" id="CAB4573374.1"/>
    </source>
</evidence>
<dbReference type="FunFam" id="3.10.20.810:FF:000001">
    <property type="entry name" value="Histidine biosynthesis bifunctional protein HisIE"/>
    <property type="match status" value="1"/>
</dbReference>
<dbReference type="PANTHER" id="PTHR42945">
    <property type="entry name" value="HISTIDINE BIOSYNTHESIS BIFUNCTIONAL PROTEIN"/>
    <property type="match status" value="1"/>
</dbReference>
<dbReference type="EMBL" id="CAEZTU010000010">
    <property type="protein sequence ID" value="CAB4573374.1"/>
    <property type="molecule type" value="Genomic_DNA"/>
</dbReference>
<dbReference type="GO" id="GO:0000105">
    <property type="term" value="P:L-histidine biosynthetic process"/>
    <property type="evidence" value="ECO:0007669"/>
    <property type="project" value="UniProtKB-UniPathway"/>
</dbReference>
<dbReference type="PANTHER" id="PTHR42945:SF1">
    <property type="entry name" value="HISTIDINE BIOSYNTHESIS BIFUNCTIONAL PROTEIN HIS7"/>
    <property type="match status" value="1"/>
</dbReference>
<dbReference type="GO" id="GO:0004635">
    <property type="term" value="F:phosphoribosyl-AMP cyclohydrolase activity"/>
    <property type="evidence" value="ECO:0007669"/>
    <property type="project" value="UniProtKB-EC"/>
</dbReference>
<dbReference type="GO" id="GO:0004636">
    <property type="term" value="F:phosphoribosyl-ATP diphosphatase activity"/>
    <property type="evidence" value="ECO:0007669"/>
    <property type="project" value="UniProtKB-ARBA"/>
</dbReference>
<dbReference type="InterPro" id="IPR038019">
    <property type="entry name" value="PRib_AMP_CycHydrolase_sf"/>
</dbReference>
<reference evidence="10" key="1">
    <citation type="submission" date="2020-05" db="EMBL/GenBank/DDBJ databases">
        <authorList>
            <person name="Chiriac C."/>
            <person name="Salcher M."/>
            <person name="Ghai R."/>
            <person name="Kavagutti S V."/>
        </authorList>
    </citation>
    <scope>NUCLEOTIDE SEQUENCE</scope>
</reference>
<evidence type="ECO:0000256" key="1">
    <source>
        <dbReference type="ARBA" id="ARBA00000024"/>
    </source>
</evidence>
<keyword evidence="8" id="KW-0368">Histidine biosynthesis</keyword>
<dbReference type="EC" id="3.5.4.19" evidence="3"/>
<name>A0A6J6EDR6_9ZZZZ</name>
<evidence type="ECO:0000256" key="4">
    <source>
        <dbReference type="ARBA" id="ARBA00017720"/>
    </source>
</evidence>